<comment type="pathway">
    <text evidence="1 4">Protein modification; protein neddylation.</text>
</comment>
<dbReference type="InterPro" id="IPR045886">
    <property type="entry name" value="ThiF/MoeB/HesA"/>
</dbReference>
<dbReference type="InterPro" id="IPR030667">
    <property type="entry name" value="APP-BP1"/>
</dbReference>
<proteinExistence type="inferred from homology"/>
<dbReference type="InterPro" id="IPR035985">
    <property type="entry name" value="Ubiquitin-activating_enz"/>
</dbReference>
<dbReference type="GeneID" id="25264909"/>
<dbReference type="STRING" id="1037660.A0A066VSR0"/>
<dbReference type="FunCoup" id="A0A066VSR0">
    <property type="interactions" value="719"/>
</dbReference>
<dbReference type="AlphaFoldDB" id="A0A066VSR0"/>
<dbReference type="OrthoDB" id="1708823at2759"/>
<dbReference type="PANTHER" id="PTHR10953:SF29">
    <property type="entry name" value="NEDD8-ACTIVATING ENZYME E1 REGULATORY SUBUNIT"/>
    <property type="match status" value="1"/>
</dbReference>
<dbReference type="Proteomes" id="UP000027361">
    <property type="component" value="Unassembled WGS sequence"/>
</dbReference>
<dbReference type="HOGENOM" id="CLU_019618_2_1_1"/>
<evidence type="ECO:0000313" key="7">
    <source>
        <dbReference type="Proteomes" id="UP000027361"/>
    </source>
</evidence>
<dbReference type="InterPro" id="IPR000594">
    <property type="entry name" value="ThiF_NAD_FAD-bd"/>
</dbReference>
<dbReference type="RefSeq" id="XP_013241778.1">
    <property type="nucleotide sequence ID" value="XM_013386324.1"/>
</dbReference>
<keyword evidence="3 4" id="KW-0833">Ubl conjugation pathway</keyword>
<comment type="function">
    <text evidence="4">Regulatory subunit of the dimeric UBA3-ULA1 E1 enzyme.</text>
</comment>
<gene>
    <name evidence="6" type="ORF">K437DRAFT_258206</name>
</gene>
<dbReference type="GO" id="GO:0019781">
    <property type="term" value="F:NEDD8 activating enzyme activity"/>
    <property type="evidence" value="ECO:0007669"/>
    <property type="project" value="UniProtKB-UniRule"/>
</dbReference>
<feature type="domain" description="THIF-type NAD/FAD binding fold" evidence="5">
    <location>
        <begin position="14"/>
        <end position="584"/>
    </location>
</feature>
<evidence type="ECO:0000256" key="2">
    <source>
        <dbReference type="ARBA" id="ARBA00006868"/>
    </source>
</evidence>
<comment type="similarity">
    <text evidence="2 4">Belongs to the ubiquitin-activating E1 family. ULA1 subfamily.</text>
</comment>
<dbReference type="Gene3D" id="3.40.50.720">
    <property type="entry name" value="NAD(P)-binding Rossmann-like Domain"/>
    <property type="match status" value="1"/>
</dbReference>
<dbReference type="UniPathway" id="UPA00885"/>
<dbReference type="GO" id="GO:0005737">
    <property type="term" value="C:cytoplasm"/>
    <property type="evidence" value="ECO:0007669"/>
    <property type="project" value="TreeGrafter"/>
</dbReference>
<dbReference type="InParanoid" id="A0A066VSR0"/>
<reference evidence="6 7" key="1">
    <citation type="submission" date="2014-05" db="EMBL/GenBank/DDBJ databases">
        <title>Draft genome sequence of a rare smut relative, Tilletiaria anomala UBC 951.</title>
        <authorList>
            <consortium name="DOE Joint Genome Institute"/>
            <person name="Toome M."/>
            <person name="Kuo A."/>
            <person name="Henrissat B."/>
            <person name="Lipzen A."/>
            <person name="Tritt A."/>
            <person name="Yoshinaga Y."/>
            <person name="Zane M."/>
            <person name="Barry K."/>
            <person name="Grigoriev I.V."/>
            <person name="Spatafora J.W."/>
            <person name="Aimea M.C."/>
        </authorList>
    </citation>
    <scope>NUCLEOTIDE SEQUENCE [LARGE SCALE GENOMIC DNA]</scope>
    <source>
        <strain evidence="6 7">UBC 951</strain>
    </source>
</reference>
<dbReference type="Pfam" id="PF00899">
    <property type="entry name" value="ThiF"/>
    <property type="match status" value="1"/>
</dbReference>
<evidence type="ECO:0000256" key="1">
    <source>
        <dbReference type="ARBA" id="ARBA00005032"/>
    </source>
</evidence>
<dbReference type="PANTHER" id="PTHR10953">
    <property type="entry name" value="UBIQUITIN-ACTIVATING ENZYME E1"/>
    <property type="match status" value="1"/>
</dbReference>
<comment type="caution">
    <text evidence="6">The sequence shown here is derived from an EMBL/GenBank/DDBJ whole genome shotgun (WGS) entry which is preliminary data.</text>
</comment>
<name>A0A066VSR0_TILAU</name>
<evidence type="ECO:0000256" key="3">
    <source>
        <dbReference type="ARBA" id="ARBA00022786"/>
    </source>
</evidence>
<accession>A0A066VSR0</accession>
<evidence type="ECO:0000259" key="5">
    <source>
        <dbReference type="Pfam" id="PF00899"/>
    </source>
</evidence>
<keyword evidence="7" id="KW-1185">Reference proteome</keyword>
<evidence type="ECO:0000313" key="6">
    <source>
        <dbReference type="EMBL" id="KDN41610.1"/>
    </source>
</evidence>
<dbReference type="EMBL" id="JMSN01000078">
    <property type="protein sequence ID" value="KDN41610.1"/>
    <property type="molecule type" value="Genomic_DNA"/>
</dbReference>
<dbReference type="Gene3D" id="3.40.50.12550">
    <property type="entry name" value="Ubiquitin-activating enzyme E1, inactive adenylation domain, subdomain 2"/>
    <property type="match status" value="1"/>
</dbReference>
<dbReference type="PIRSF" id="PIRSF039099">
    <property type="entry name" value="APP-BP1"/>
    <property type="match status" value="1"/>
</dbReference>
<dbReference type="OMA" id="KLITHQY"/>
<protein>
    <recommendedName>
        <fullName evidence="4">NEDD8-activating enzyme E1 regulatory subunit</fullName>
    </recommendedName>
</protein>
<evidence type="ECO:0000256" key="4">
    <source>
        <dbReference type="PIRNR" id="PIRNR039099"/>
    </source>
</evidence>
<dbReference type="GO" id="GO:0045116">
    <property type="term" value="P:protein neddylation"/>
    <property type="evidence" value="ECO:0007669"/>
    <property type="project" value="UniProtKB-UniRule"/>
</dbReference>
<dbReference type="SUPFAM" id="SSF69572">
    <property type="entry name" value="Activating enzymes of the ubiquitin-like proteins"/>
    <property type="match status" value="1"/>
</dbReference>
<organism evidence="6 7">
    <name type="scientific">Tilletiaria anomala (strain ATCC 24038 / CBS 436.72 / UBC 951)</name>
    <dbReference type="NCBI Taxonomy" id="1037660"/>
    <lineage>
        <taxon>Eukaryota</taxon>
        <taxon>Fungi</taxon>
        <taxon>Dikarya</taxon>
        <taxon>Basidiomycota</taxon>
        <taxon>Ustilaginomycotina</taxon>
        <taxon>Exobasidiomycetes</taxon>
        <taxon>Georgefischeriales</taxon>
        <taxon>Tilletiariaceae</taxon>
        <taxon>Tilletiaria</taxon>
    </lineage>
</organism>
<sequence>MASTERPDAHTQRYDRQLRLWASSGQASLESASVLLIGCTPTGTSTLKNLVLPGIGSFTILDPRKTLDIDRGANFFLDPEAKNGASWRADDAVRLLTELNPNVKGFARHEDVRELLPHDPSFFTAFSLIIASNQPDDVLYALSELCWNPAGASSSSSTAASLPLLSVRTSGLVGEAAFQIKEAGIIETHPESLVSLRLTAPWPELEKYALSVHVQPEDSMERSHIPFIVLLMRTLHEWKEQHGGALPDPAVDRKSFTDKVWACKHPGEVDSENVEEAVAALNSHVWRPIRQLKEKNAAGEAGVPTEIQQLFKDAACEKINRNSTNFWLLARALRSFVHAKPTASPPGGGGYLPQPGSIPDMKALSATYIQIQKLYYEKAEADLAAFRQHLDVALKKAGITAPISDHEVRTFVKHAAFLVVICGKKLKEQHDSPNAIDSFSAYNPDIQPPTLPHHIAFLAASIFYNQHSRFPGASAAFSRAVTSSADANADGDDEEEDIEADSDELKAIARTLAPKYGADIANEDIMELIDNAAEEMARAGHSSLPSTSALMGGIVAQEVIKLVTRQYVPANNTVVYNGIQQAVGVFKL</sequence>